<dbReference type="PANTHER" id="PTHR48100:SF54">
    <property type="entry name" value="PHOSPHATASE SPAC5H10.03-RELATED"/>
    <property type="match status" value="1"/>
</dbReference>
<dbReference type="CDD" id="cd07067">
    <property type="entry name" value="HP_PGM_like"/>
    <property type="match status" value="1"/>
</dbReference>
<proteinExistence type="predicted"/>
<dbReference type="SMART" id="SM00855">
    <property type="entry name" value="PGAM"/>
    <property type="match status" value="1"/>
</dbReference>
<evidence type="ECO:0008006" key="2">
    <source>
        <dbReference type="Google" id="ProtNLM"/>
    </source>
</evidence>
<name>A0A2Z4HPZ1_HORCR</name>
<dbReference type="PANTHER" id="PTHR48100">
    <property type="entry name" value="BROAD-SPECIFICITY PHOSPHATASE YOR283W-RELATED"/>
    <property type="match status" value="1"/>
</dbReference>
<accession>A0A2Z4HPZ1</accession>
<dbReference type="GO" id="GO:0016791">
    <property type="term" value="F:phosphatase activity"/>
    <property type="evidence" value="ECO:0007669"/>
    <property type="project" value="TreeGrafter"/>
</dbReference>
<dbReference type="InterPro" id="IPR013078">
    <property type="entry name" value="His_Pase_superF_clade-1"/>
</dbReference>
<gene>
    <name evidence="1" type="primary">ORF13</name>
</gene>
<dbReference type="Pfam" id="PF00300">
    <property type="entry name" value="His_Phos_1"/>
    <property type="match status" value="2"/>
</dbReference>
<organism evidence="1">
    <name type="scientific">Hormonema carpetanum</name>
    <dbReference type="NCBI Taxonomy" id="284138"/>
    <lineage>
        <taxon>Eukaryota</taxon>
        <taxon>Fungi</taxon>
        <taxon>Dikarya</taxon>
        <taxon>Ascomycota</taxon>
        <taxon>Pezizomycotina</taxon>
        <taxon>Dothideomycetes</taxon>
        <taxon>Dothideomycetidae</taxon>
        <taxon>Dothideales</taxon>
        <taxon>Dothioraceae</taxon>
        <taxon>Hormonema</taxon>
    </lineage>
</organism>
<dbReference type="EMBL" id="MF611895">
    <property type="protein sequence ID" value="AWW17223.1"/>
    <property type="molecule type" value="Genomic_DNA"/>
</dbReference>
<sequence length="252" mass="28634">MPPTIFVIRHAQGEHNVKRRHHLRDPHLTELGREQCRQLRSTFPHHDEISIVMASPLLRTIQTASFCLGPALKKPEVPFLLIPTAQEIANQPCDIGYPPEELKPMVREMLSKEDLEFDAEKIDFSLVEEGWNSKFVDIFFIAQQGIYEASYPAVEARAASLRAWLYQRPEKNIVLVSHGAFLHYFSEDWTAFDAAKGTAYENCEFRKFEFSEDSSAHEAHVVDCGGGKVKQGRPEGVHAHVLKAIKQVEKNA</sequence>
<dbReference type="Gene3D" id="3.40.50.1240">
    <property type="entry name" value="Phosphoglycerate mutase-like"/>
    <property type="match status" value="1"/>
</dbReference>
<dbReference type="InterPro" id="IPR050275">
    <property type="entry name" value="PGM_Phosphatase"/>
</dbReference>
<dbReference type="AlphaFoldDB" id="A0A2Z4HPZ1"/>
<dbReference type="SUPFAM" id="SSF53254">
    <property type="entry name" value="Phosphoglycerate mutase-like"/>
    <property type="match status" value="1"/>
</dbReference>
<evidence type="ECO:0000313" key="1">
    <source>
        <dbReference type="EMBL" id="AWW17223.1"/>
    </source>
</evidence>
<dbReference type="InterPro" id="IPR029033">
    <property type="entry name" value="His_PPase_superfam"/>
</dbReference>
<protein>
    <recommendedName>
        <fullName evidence="2">Phosphoglycerate mutase-like protein</fullName>
    </recommendedName>
</protein>
<reference evidence="1" key="1">
    <citation type="submission" date="2017-08" db="EMBL/GenBank/DDBJ databases">
        <title>Enfumafungin synthase represents a new lineage of fungal triterpene cyclases.</title>
        <authorList>
            <person name="Kuhnert E."/>
            <person name="Chen L."/>
            <person name="Lan N."/>
            <person name="Que Y."/>
            <person name="Yokoyama K."/>
            <person name="An Z."/>
            <person name="Bills G.F."/>
        </authorList>
    </citation>
    <scope>NUCLEOTIDE SEQUENCE</scope>
</reference>
<dbReference type="GO" id="GO:0005737">
    <property type="term" value="C:cytoplasm"/>
    <property type="evidence" value="ECO:0007669"/>
    <property type="project" value="TreeGrafter"/>
</dbReference>